<dbReference type="InterPro" id="IPR009875">
    <property type="entry name" value="PilZ_domain"/>
</dbReference>
<dbReference type="Gene3D" id="2.40.10.220">
    <property type="entry name" value="predicted glycosyltransferase like domains"/>
    <property type="match status" value="1"/>
</dbReference>
<protein>
    <recommendedName>
        <fullName evidence="1">PilZ domain-containing protein</fullName>
    </recommendedName>
</protein>
<dbReference type="EMBL" id="AP021876">
    <property type="protein sequence ID" value="BBO80922.1"/>
    <property type="molecule type" value="Genomic_DNA"/>
</dbReference>
<feature type="domain" description="PilZ" evidence="1">
    <location>
        <begin position="29"/>
        <end position="128"/>
    </location>
</feature>
<proteinExistence type="predicted"/>
<sequence length="130" mass="14531">MDKKAPTHCGNKHNTEMKENASEKIIIARSSPRISTGVIVTCRPYSSRGAFDAIDGVMANFSSQGSYVETSHEFKSGTILILRVVCYPNMPSSMPDVQQPRSICLAEVKWRQKLTDENAIRYGMGLRYLD</sequence>
<dbReference type="Pfam" id="PF07238">
    <property type="entry name" value="PilZ"/>
    <property type="match status" value="1"/>
</dbReference>
<name>A0A5K7ZFR5_9BACT</name>
<reference evidence="2 3" key="1">
    <citation type="submission" date="2019-11" db="EMBL/GenBank/DDBJ databases">
        <title>Comparative genomics of hydrocarbon-degrading Desulfosarcina strains.</title>
        <authorList>
            <person name="Watanabe M."/>
            <person name="Kojima H."/>
            <person name="Fukui M."/>
        </authorList>
    </citation>
    <scope>NUCLEOTIDE SEQUENCE [LARGE SCALE GENOMIC DNA]</scope>
    <source>
        <strain evidence="2 3">28bB2T</strain>
    </source>
</reference>
<dbReference type="KEGG" id="dov:DSCO28_14880"/>
<dbReference type="AlphaFoldDB" id="A0A5K7ZFR5"/>
<dbReference type="Proteomes" id="UP000425960">
    <property type="component" value="Chromosome"/>
</dbReference>
<accession>A0A5K7ZFR5</accession>
<gene>
    <name evidence="2" type="ORF">DSCO28_14880</name>
</gene>
<evidence type="ECO:0000259" key="1">
    <source>
        <dbReference type="Pfam" id="PF07238"/>
    </source>
</evidence>
<organism evidence="2 3">
    <name type="scientific">Desulfosarcina ovata subsp. sediminis</name>
    <dbReference type="NCBI Taxonomy" id="885957"/>
    <lineage>
        <taxon>Bacteria</taxon>
        <taxon>Pseudomonadati</taxon>
        <taxon>Thermodesulfobacteriota</taxon>
        <taxon>Desulfobacteria</taxon>
        <taxon>Desulfobacterales</taxon>
        <taxon>Desulfosarcinaceae</taxon>
        <taxon>Desulfosarcina</taxon>
    </lineage>
</organism>
<evidence type="ECO:0000313" key="2">
    <source>
        <dbReference type="EMBL" id="BBO80922.1"/>
    </source>
</evidence>
<evidence type="ECO:0000313" key="3">
    <source>
        <dbReference type="Proteomes" id="UP000425960"/>
    </source>
</evidence>
<dbReference type="RefSeq" id="WP_155321737.1">
    <property type="nucleotide sequence ID" value="NZ_AP021876.1"/>
</dbReference>
<dbReference type="GO" id="GO:0035438">
    <property type="term" value="F:cyclic-di-GMP binding"/>
    <property type="evidence" value="ECO:0007669"/>
    <property type="project" value="InterPro"/>
</dbReference>